<dbReference type="InterPro" id="IPR025943">
    <property type="entry name" value="Sigma_54_int_dom_ATP-bd_2"/>
</dbReference>
<keyword evidence="6" id="KW-0238">DNA-binding</keyword>
<dbReference type="InterPro" id="IPR001789">
    <property type="entry name" value="Sig_transdc_resp-reg_receiver"/>
</dbReference>
<dbReference type="GO" id="GO:0006355">
    <property type="term" value="P:regulation of DNA-templated transcription"/>
    <property type="evidence" value="ECO:0007669"/>
    <property type="project" value="InterPro"/>
</dbReference>
<keyword evidence="2" id="KW-0547">Nucleotide-binding</keyword>
<dbReference type="Pfam" id="PF00072">
    <property type="entry name" value="Response_reg"/>
    <property type="match status" value="1"/>
</dbReference>
<dbReference type="PROSITE" id="PS00688">
    <property type="entry name" value="SIGMA54_INTERACT_3"/>
    <property type="match status" value="1"/>
</dbReference>
<keyword evidence="3" id="KW-0067">ATP-binding</keyword>
<evidence type="ECO:0000256" key="6">
    <source>
        <dbReference type="ARBA" id="ARBA00023125"/>
    </source>
</evidence>
<dbReference type="Gene3D" id="1.10.10.60">
    <property type="entry name" value="Homeodomain-like"/>
    <property type="match status" value="1"/>
</dbReference>
<dbReference type="AlphaFoldDB" id="A0A1G8LHY1"/>
<dbReference type="Pfam" id="PF00158">
    <property type="entry name" value="Sigma54_activat"/>
    <property type="match status" value="1"/>
</dbReference>
<evidence type="ECO:0000256" key="7">
    <source>
        <dbReference type="ARBA" id="ARBA00023163"/>
    </source>
</evidence>
<evidence type="ECO:0000313" key="12">
    <source>
        <dbReference type="Proteomes" id="UP000198607"/>
    </source>
</evidence>
<evidence type="ECO:0000256" key="3">
    <source>
        <dbReference type="ARBA" id="ARBA00022840"/>
    </source>
</evidence>
<dbReference type="InterPro" id="IPR002197">
    <property type="entry name" value="HTH_Fis"/>
</dbReference>
<keyword evidence="5" id="KW-0805">Transcription regulation</keyword>
<dbReference type="EMBL" id="FNCY01000021">
    <property type="protein sequence ID" value="SDI55047.1"/>
    <property type="molecule type" value="Genomic_DNA"/>
</dbReference>
<dbReference type="SUPFAM" id="SSF52172">
    <property type="entry name" value="CheY-like"/>
    <property type="match status" value="1"/>
</dbReference>
<evidence type="ECO:0000256" key="4">
    <source>
        <dbReference type="ARBA" id="ARBA00023012"/>
    </source>
</evidence>
<dbReference type="InterPro" id="IPR025662">
    <property type="entry name" value="Sigma_54_int_dom_ATP-bd_1"/>
</dbReference>
<keyword evidence="4" id="KW-0902">Two-component regulatory system</keyword>
<dbReference type="InterPro" id="IPR002078">
    <property type="entry name" value="Sigma_54_int"/>
</dbReference>
<dbReference type="Gene3D" id="1.10.8.60">
    <property type="match status" value="1"/>
</dbReference>
<dbReference type="FunFam" id="3.40.50.300:FF:000006">
    <property type="entry name" value="DNA-binding transcriptional regulator NtrC"/>
    <property type="match status" value="1"/>
</dbReference>
<protein>
    <submittedName>
        <fullName evidence="11">Two-component system, NtrC family, C4-dicarboxylate transport response regulator DctD</fullName>
    </submittedName>
</protein>
<name>A0A1G8LHY1_9RHOO</name>
<feature type="modified residue" description="4-aspartylphosphate" evidence="8">
    <location>
        <position position="62"/>
    </location>
</feature>
<evidence type="ECO:0000256" key="5">
    <source>
        <dbReference type="ARBA" id="ARBA00023015"/>
    </source>
</evidence>
<dbReference type="CDD" id="cd00009">
    <property type="entry name" value="AAA"/>
    <property type="match status" value="1"/>
</dbReference>
<accession>A0A1G8LHY1</accession>
<keyword evidence="7" id="KW-0804">Transcription</keyword>
<dbReference type="Pfam" id="PF02954">
    <property type="entry name" value="HTH_8"/>
    <property type="match status" value="1"/>
</dbReference>
<dbReference type="PROSITE" id="PS00675">
    <property type="entry name" value="SIGMA54_INTERACT_1"/>
    <property type="match status" value="1"/>
</dbReference>
<evidence type="ECO:0000256" key="1">
    <source>
        <dbReference type="ARBA" id="ARBA00022553"/>
    </source>
</evidence>
<keyword evidence="1 8" id="KW-0597">Phosphoprotein</keyword>
<reference evidence="11 12" key="1">
    <citation type="submission" date="2016-10" db="EMBL/GenBank/DDBJ databases">
        <authorList>
            <person name="de Groot N.N."/>
        </authorList>
    </citation>
    <scope>NUCLEOTIDE SEQUENCE [LARGE SCALE GENOMIC DNA]</scope>
    <source>
        <strain evidence="11 12">DSM 5885</strain>
    </source>
</reference>
<dbReference type="CDD" id="cd17549">
    <property type="entry name" value="REC_DctD-like"/>
    <property type="match status" value="1"/>
</dbReference>
<dbReference type="RefSeq" id="WP_245715606.1">
    <property type="nucleotide sequence ID" value="NZ_FNCY01000021.1"/>
</dbReference>
<dbReference type="InterPro" id="IPR058031">
    <property type="entry name" value="AAA_lid_NorR"/>
</dbReference>
<dbReference type="PROSITE" id="PS00676">
    <property type="entry name" value="SIGMA54_INTERACT_2"/>
    <property type="match status" value="1"/>
</dbReference>
<proteinExistence type="predicted"/>
<gene>
    <name evidence="11" type="ORF">SAMN05660652_03640</name>
</gene>
<dbReference type="FunFam" id="3.40.50.2300:FF:000018">
    <property type="entry name" value="DNA-binding transcriptional regulator NtrC"/>
    <property type="match status" value="1"/>
</dbReference>
<keyword evidence="12" id="KW-1185">Reference proteome</keyword>
<evidence type="ECO:0000259" key="9">
    <source>
        <dbReference type="PROSITE" id="PS50045"/>
    </source>
</evidence>
<feature type="domain" description="Sigma-54 factor interaction" evidence="9">
    <location>
        <begin position="151"/>
        <end position="379"/>
    </location>
</feature>
<sequence length="452" mass="50458">MTDMTDTPCRSTLVYLVEDDELVRRACEQAMKLADIPVRGFSSAEHALAALDDEPPGVIVSDVRMPGISGLELLERMQARDRDIPVILITGHGDVSMAVQAMRAHAYDFIEKPFNSARLIDVVRRALEKRALIEENQRLREQLGSLRDTPLIGHSESIQRIVRTIDSLAPTDVDILILGETGTGKEVVAQALHARSGRSGPFVALNCGALPEPVFESEMFGHETGAFTGAEKRRIGKIEYADKGTLFLDEIESMPLALQVKLLRVLQERTLERLGSNASIPVSCRVVAATKTDLKQLVAQGRFRADLYYRLNVVTLELPPLRQRLNDIAPLMTYFISQASRRFNREAPSWGEIDLLRWQQHDWPGNVRELKATAERLCLGLTDGLEATPSATISLSTRLDQYERSLIRDALRTSQGNVAEAAELLRVPKKTLYDKLTRHQLDPESFRTNSGN</sequence>
<evidence type="ECO:0000313" key="11">
    <source>
        <dbReference type="EMBL" id="SDI55047.1"/>
    </source>
</evidence>
<dbReference type="PROSITE" id="PS50110">
    <property type="entry name" value="RESPONSE_REGULATORY"/>
    <property type="match status" value="1"/>
</dbReference>
<dbReference type="Gene3D" id="3.40.50.2300">
    <property type="match status" value="1"/>
</dbReference>
<dbReference type="InterPro" id="IPR009057">
    <property type="entry name" value="Homeodomain-like_sf"/>
</dbReference>
<dbReference type="InterPro" id="IPR003593">
    <property type="entry name" value="AAA+_ATPase"/>
</dbReference>
<dbReference type="Pfam" id="PF25601">
    <property type="entry name" value="AAA_lid_14"/>
    <property type="match status" value="1"/>
</dbReference>
<dbReference type="SUPFAM" id="SSF46689">
    <property type="entry name" value="Homeodomain-like"/>
    <property type="match status" value="1"/>
</dbReference>
<dbReference type="GO" id="GO:0000160">
    <property type="term" value="P:phosphorelay signal transduction system"/>
    <property type="evidence" value="ECO:0007669"/>
    <property type="project" value="UniProtKB-KW"/>
</dbReference>
<dbReference type="PANTHER" id="PTHR32071:SF57">
    <property type="entry name" value="C4-DICARBOXYLATE TRANSPORT TRANSCRIPTIONAL REGULATORY PROTEIN DCTD"/>
    <property type="match status" value="1"/>
</dbReference>
<dbReference type="InterPro" id="IPR027417">
    <property type="entry name" value="P-loop_NTPase"/>
</dbReference>
<dbReference type="InterPro" id="IPR011006">
    <property type="entry name" value="CheY-like_superfamily"/>
</dbReference>
<dbReference type="GO" id="GO:0005524">
    <property type="term" value="F:ATP binding"/>
    <property type="evidence" value="ECO:0007669"/>
    <property type="project" value="UniProtKB-KW"/>
</dbReference>
<feature type="domain" description="Response regulatory" evidence="10">
    <location>
        <begin position="13"/>
        <end position="127"/>
    </location>
</feature>
<dbReference type="SMART" id="SM00382">
    <property type="entry name" value="AAA"/>
    <property type="match status" value="1"/>
</dbReference>
<dbReference type="SUPFAM" id="SSF52540">
    <property type="entry name" value="P-loop containing nucleoside triphosphate hydrolases"/>
    <property type="match status" value="1"/>
</dbReference>
<organism evidence="11 12">
    <name type="scientific">Propionivibrio dicarboxylicus</name>
    <dbReference type="NCBI Taxonomy" id="83767"/>
    <lineage>
        <taxon>Bacteria</taxon>
        <taxon>Pseudomonadati</taxon>
        <taxon>Pseudomonadota</taxon>
        <taxon>Betaproteobacteria</taxon>
        <taxon>Rhodocyclales</taxon>
        <taxon>Rhodocyclaceae</taxon>
        <taxon>Propionivibrio</taxon>
    </lineage>
</organism>
<dbReference type="PROSITE" id="PS50045">
    <property type="entry name" value="SIGMA54_INTERACT_4"/>
    <property type="match status" value="1"/>
</dbReference>
<evidence type="ECO:0000256" key="2">
    <source>
        <dbReference type="ARBA" id="ARBA00022741"/>
    </source>
</evidence>
<dbReference type="Gene3D" id="3.40.50.300">
    <property type="entry name" value="P-loop containing nucleotide triphosphate hydrolases"/>
    <property type="match status" value="1"/>
</dbReference>
<evidence type="ECO:0000256" key="8">
    <source>
        <dbReference type="PROSITE-ProRule" id="PRU00169"/>
    </source>
</evidence>
<dbReference type="InterPro" id="IPR025944">
    <property type="entry name" value="Sigma_54_int_dom_CS"/>
</dbReference>
<dbReference type="Proteomes" id="UP000198607">
    <property type="component" value="Unassembled WGS sequence"/>
</dbReference>
<dbReference type="GO" id="GO:0043565">
    <property type="term" value="F:sequence-specific DNA binding"/>
    <property type="evidence" value="ECO:0007669"/>
    <property type="project" value="InterPro"/>
</dbReference>
<dbReference type="PRINTS" id="PR01590">
    <property type="entry name" value="HTHFIS"/>
</dbReference>
<dbReference type="STRING" id="83767.SAMN05660652_03640"/>
<dbReference type="SMART" id="SM00448">
    <property type="entry name" value="REC"/>
    <property type="match status" value="1"/>
</dbReference>
<evidence type="ECO:0000259" key="10">
    <source>
        <dbReference type="PROSITE" id="PS50110"/>
    </source>
</evidence>
<dbReference type="PANTHER" id="PTHR32071">
    <property type="entry name" value="TRANSCRIPTIONAL REGULATORY PROTEIN"/>
    <property type="match status" value="1"/>
</dbReference>